<organism evidence="1 2">
    <name type="scientific">Arachis hypogaea</name>
    <name type="common">Peanut</name>
    <dbReference type="NCBI Taxonomy" id="3818"/>
    <lineage>
        <taxon>Eukaryota</taxon>
        <taxon>Viridiplantae</taxon>
        <taxon>Streptophyta</taxon>
        <taxon>Embryophyta</taxon>
        <taxon>Tracheophyta</taxon>
        <taxon>Spermatophyta</taxon>
        <taxon>Magnoliopsida</taxon>
        <taxon>eudicotyledons</taxon>
        <taxon>Gunneridae</taxon>
        <taxon>Pentapetalae</taxon>
        <taxon>rosids</taxon>
        <taxon>fabids</taxon>
        <taxon>Fabales</taxon>
        <taxon>Fabaceae</taxon>
        <taxon>Papilionoideae</taxon>
        <taxon>50 kb inversion clade</taxon>
        <taxon>dalbergioids sensu lato</taxon>
        <taxon>Dalbergieae</taxon>
        <taxon>Pterocarpus clade</taxon>
        <taxon>Arachis</taxon>
    </lineage>
</organism>
<protein>
    <submittedName>
        <fullName evidence="1">Uncharacterized protein</fullName>
    </submittedName>
</protein>
<keyword evidence="2" id="KW-1185">Reference proteome</keyword>
<gene>
    <name evidence="1" type="ORF">Ahy_A05g025541</name>
</gene>
<reference evidence="1 2" key="1">
    <citation type="submission" date="2019-01" db="EMBL/GenBank/DDBJ databases">
        <title>Sequencing of cultivated peanut Arachis hypogaea provides insights into genome evolution and oil improvement.</title>
        <authorList>
            <person name="Chen X."/>
        </authorList>
    </citation>
    <scope>NUCLEOTIDE SEQUENCE [LARGE SCALE GENOMIC DNA]</scope>
    <source>
        <strain evidence="2">cv. Fuhuasheng</strain>
        <tissue evidence="1">Leaves</tissue>
    </source>
</reference>
<comment type="caution">
    <text evidence="1">The sequence shown here is derived from an EMBL/GenBank/DDBJ whole genome shotgun (WGS) entry which is preliminary data.</text>
</comment>
<evidence type="ECO:0000313" key="1">
    <source>
        <dbReference type="EMBL" id="RYR59634.1"/>
    </source>
</evidence>
<sequence>MRFTWKGLQWENLDRGFKRLDRAMSNADWRIKYPEEKLEVLARQFSDEVAKWNKEIFKPVTKQKRRIMSRLEGIQRAPNYRCNPFFEKLEKRLNNELEDMLDREELMWKQKVREQWVVEGDRNTKYFHT</sequence>
<evidence type="ECO:0000313" key="2">
    <source>
        <dbReference type="Proteomes" id="UP000289738"/>
    </source>
</evidence>
<name>A0A445D8Y5_ARAHY</name>
<dbReference type="EMBL" id="SDMP01000005">
    <property type="protein sequence ID" value="RYR59634.1"/>
    <property type="molecule type" value="Genomic_DNA"/>
</dbReference>
<dbReference type="AlphaFoldDB" id="A0A445D8Y5"/>
<accession>A0A445D8Y5</accession>
<dbReference type="Proteomes" id="UP000289738">
    <property type="component" value="Chromosome A05"/>
</dbReference>
<proteinExistence type="predicted"/>